<evidence type="ECO:0000313" key="1">
    <source>
        <dbReference type="EMBL" id="PTD30918.1"/>
    </source>
</evidence>
<dbReference type="AlphaFoldDB" id="A0A2T4I8U5"/>
<name>A0A2T4I8U5_9MOLU</name>
<organism evidence="1 2">
    <name type="scientific">Mycoplasma leachii 06049</name>
    <dbReference type="NCBI Taxonomy" id="1188244"/>
    <lineage>
        <taxon>Bacteria</taxon>
        <taxon>Bacillati</taxon>
        <taxon>Mycoplasmatota</taxon>
        <taxon>Mollicutes</taxon>
        <taxon>Mycoplasmataceae</taxon>
        <taxon>Mycoplasma</taxon>
    </lineage>
</organism>
<evidence type="ECO:0008006" key="3">
    <source>
        <dbReference type="Google" id="ProtNLM"/>
    </source>
</evidence>
<proteinExistence type="predicted"/>
<dbReference type="RefSeq" id="WP_107670284.1">
    <property type="nucleotide sequence ID" value="NZ_LAUU01000011.1"/>
</dbReference>
<evidence type="ECO:0000313" key="2">
    <source>
        <dbReference type="Proteomes" id="UP000241093"/>
    </source>
</evidence>
<dbReference type="InterPro" id="IPR021222">
    <property type="entry name" value="DUF2714"/>
</dbReference>
<reference evidence="1 2" key="1">
    <citation type="submission" date="2015-04" db="EMBL/GenBank/DDBJ databases">
        <title>Genome sequence of Mycoplasma leachii strain 06049.</title>
        <authorList>
            <person name="Sirand-Pugnet P."/>
            <person name="Breton M."/>
            <person name="Dordet-Frisoni E."/>
            <person name="Baranowski E."/>
            <person name="Barre A."/>
            <person name="Couture C."/>
            <person name="Dupuy V."/>
            <person name="Gaurivaud P."/>
            <person name="Jacob D."/>
            <person name="Lemaitre C."/>
            <person name="Manso-Silvan L."/>
            <person name="Nikolski M."/>
            <person name="Nouvel L.-X."/>
            <person name="Poumarat F."/>
            <person name="Tardy F."/>
            <person name="Thebault P."/>
            <person name="Theil S."/>
            <person name="Citti C."/>
            <person name="Thiaucourt F."/>
            <person name="Blanchard A."/>
        </authorList>
    </citation>
    <scope>NUCLEOTIDE SEQUENCE [LARGE SCALE GENOMIC DNA]</scope>
    <source>
        <strain evidence="1 2">06049</strain>
    </source>
</reference>
<protein>
    <recommendedName>
        <fullName evidence="3">DUF2714 domain-containing protein</fullName>
    </recommendedName>
</protein>
<comment type="caution">
    <text evidence="1">The sequence shown here is derived from an EMBL/GenBank/DDBJ whole genome shotgun (WGS) entry which is preliminary data.</text>
</comment>
<dbReference type="Proteomes" id="UP000241093">
    <property type="component" value="Unassembled WGS sequence"/>
</dbReference>
<dbReference type="EMBL" id="LAUU01000011">
    <property type="protein sequence ID" value="PTD30918.1"/>
    <property type="molecule type" value="Genomic_DNA"/>
</dbReference>
<sequence>MKHKNKQTSDQSFMVFDLYEQIVNANNYIDYQKLLATVLLENQIGFDSKIYKEFENSYLLGLKNHYDLVLRDFVITFNVNLKISSDLLVPMISASESSNTDAINLKQSKDEQYNKFLNTFNDCLISLIKQDLCVEIFPKIIIFKSKNTDKLKIIFDKTKVLTRG</sequence>
<gene>
    <name evidence="1" type="ORF">MLEAa_8640</name>
</gene>
<dbReference type="Pfam" id="PF10896">
    <property type="entry name" value="DUF2714"/>
    <property type="match status" value="1"/>
</dbReference>
<accession>A0A2T4I8U5</accession>